<evidence type="ECO:0000313" key="11">
    <source>
        <dbReference type="EMBL" id="MBE9253905.1"/>
    </source>
</evidence>
<keyword evidence="7 9" id="KW-0902">Two-component regulatory system</keyword>
<evidence type="ECO:0000256" key="6">
    <source>
        <dbReference type="ARBA" id="ARBA00022840"/>
    </source>
</evidence>
<proteinExistence type="inferred from homology"/>
<comment type="subunit">
    <text evidence="9">Homooligomerizes. Interacts with KaiC. Participates in the KaiABC clock complex, whose core is composed of a KaiC homohexamer, 6 KaiB and up to 6 KaiA dimers. SasA and KaiB(fs) compete to bind to KaiC.</text>
</comment>
<keyword evidence="12" id="KW-1185">Reference proteome</keyword>
<keyword evidence="5 9" id="KW-0418">Kinase</keyword>
<dbReference type="SMART" id="SM01248">
    <property type="entry name" value="KaiB"/>
    <property type="match status" value="1"/>
</dbReference>
<dbReference type="Pfam" id="PF02518">
    <property type="entry name" value="HATPase_c"/>
    <property type="match status" value="1"/>
</dbReference>
<name>A0ABR9VRF2_9SYNC</name>
<dbReference type="InterPro" id="IPR036249">
    <property type="entry name" value="Thioredoxin-like_sf"/>
</dbReference>
<dbReference type="InterPro" id="IPR050736">
    <property type="entry name" value="Sensor_HK_Regulatory"/>
</dbReference>
<dbReference type="RefSeq" id="WP_194019636.1">
    <property type="nucleotide sequence ID" value="NZ_JADEVV010000020.1"/>
</dbReference>
<keyword evidence="3 9" id="KW-0808">Transferase</keyword>
<evidence type="ECO:0000256" key="4">
    <source>
        <dbReference type="ARBA" id="ARBA00022741"/>
    </source>
</evidence>
<feature type="modified residue" description="Phosphohistidine; by autocatalysis" evidence="9">
    <location>
        <position position="164"/>
    </location>
</feature>
<sequence>MSSPSELGNASSVPLQFLLFIDDRPNSQDSVQEIGQCLTKLLEGHSHDLQILQISKHPHLVEHFRLVATPSLIKIQPEPRQVLAGSNIIQQLHKWWPRWQQELETDSGQEDTVQSPSCPREISSVGYSGELMKMSDELFLLKKDKEELLQQIQFKDQILAMLAHDLRSPLTAASIAVDTLELLQHKPIEEQKPALRSQLLHQARKQFKIMDRLIEDILQASKNLNSQFQVQGSPLAIADLCQEILELYQVKFSKKNLSITYDIPKDLPNVFADEELIRQVIANLLDNAIKYTPPHGSITVGALHRTTQKVQVSITDNGPGIPNSKQETIFEGHFRLQRDEQTDGYGLGLSLCRKIIQAHYGQIWVDSRPKQGSSFHFTLPVYR</sequence>
<dbReference type="InterPro" id="IPR003594">
    <property type="entry name" value="HATPase_dom"/>
</dbReference>
<dbReference type="PROSITE" id="PS50109">
    <property type="entry name" value="HIS_KIN"/>
    <property type="match status" value="1"/>
</dbReference>
<evidence type="ECO:0000256" key="9">
    <source>
        <dbReference type="HAMAP-Rule" id="MF_01837"/>
    </source>
</evidence>
<dbReference type="InterPro" id="IPR036890">
    <property type="entry name" value="HATPase_C_sf"/>
</dbReference>
<evidence type="ECO:0000256" key="8">
    <source>
        <dbReference type="ARBA" id="ARBA00023108"/>
    </source>
</evidence>
<dbReference type="SUPFAM" id="SSF52833">
    <property type="entry name" value="Thioredoxin-like"/>
    <property type="match status" value="1"/>
</dbReference>
<dbReference type="CDD" id="cd00082">
    <property type="entry name" value="HisKA"/>
    <property type="match status" value="1"/>
</dbReference>
<dbReference type="NCBIfam" id="NF006800">
    <property type="entry name" value="PRK09303.1"/>
    <property type="match status" value="1"/>
</dbReference>
<comment type="caution">
    <text evidence="11">The sequence shown here is derived from an EMBL/GenBank/DDBJ whole genome shotgun (WGS) entry which is preliminary data.</text>
</comment>
<reference evidence="11 12" key="1">
    <citation type="submission" date="2020-10" db="EMBL/GenBank/DDBJ databases">
        <authorList>
            <person name="Castelo-Branco R."/>
            <person name="Eusebio N."/>
            <person name="Adriana R."/>
            <person name="Vieira A."/>
            <person name="Brugerolle De Fraissinette N."/>
            <person name="Rezende De Castro R."/>
            <person name="Schneider M.P."/>
            <person name="Vasconcelos V."/>
            <person name="Leao P.N."/>
        </authorList>
    </citation>
    <scope>NUCLEOTIDE SEQUENCE [LARGE SCALE GENOMIC DNA]</scope>
    <source>
        <strain evidence="11 12">LEGE 00031</strain>
    </source>
</reference>
<dbReference type="InterPro" id="IPR023527">
    <property type="entry name" value="Kinase_SasA"/>
</dbReference>
<evidence type="ECO:0000256" key="1">
    <source>
        <dbReference type="ARBA" id="ARBA00000085"/>
    </source>
</evidence>
<dbReference type="Proteomes" id="UP000658720">
    <property type="component" value="Unassembled WGS sequence"/>
</dbReference>
<dbReference type="CDD" id="cd02978">
    <property type="entry name" value="KaiB_like"/>
    <property type="match status" value="1"/>
</dbReference>
<evidence type="ECO:0000259" key="10">
    <source>
        <dbReference type="PROSITE" id="PS50109"/>
    </source>
</evidence>
<dbReference type="EC" id="2.7.13.3" evidence="9"/>
<dbReference type="Pfam" id="PF00512">
    <property type="entry name" value="HisKA"/>
    <property type="match status" value="1"/>
</dbReference>
<evidence type="ECO:0000256" key="5">
    <source>
        <dbReference type="ARBA" id="ARBA00022777"/>
    </source>
</evidence>
<accession>A0ABR9VRF2</accession>
<dbReference type="SMART" id="SM00388">
    <property type="entry name" value="HisKA"/>
    <property type="match status" value="1"/>
</dbReference>
<dbReference type="PRINTS" id="PR00344">
    <property type="entry name" value="BCTRLSENSOR"/>
</dbReference>
<keyword evidence="6 9" id="KW-0067">ATP-binding</keyword>
<dbReference type="PANTHER" id="PTHR43711:SF26">
    <property type="entry name" value="SENSOR HISTIDINE KINASE RCSC"/>
    <property type="match status" value="1"/>
</dbReference>
<comment type="domain">
    <text evidence="9">The N-terminus interacts with KaiC, while the C-terminal histidine kinase domain autophosphorylates and is probably responsible for self-oligomerization. The N-terminal domain stimulates the C-terminus to autophosphorylate.</text>
</comment>
<evidence type="ECO:0000256" key="2">
    <source>
        <dbReference type="ARBA" id="ARBA00022553"/>
    </source>
</evidence>
<comment type="catalytic activity">
    <reaction evidence="1 9">
        <text>ATP + protein L-histidine = ADP + protein N-phospho-L-histidine.</text>
        <dbReference type="EC" id="2.7.13.3"/>
    </reaction>
</comment>
<keyword evidence="4 9" id="KW-0547">Nucleotide-binding</keyword>
<organism evidence="11 12">
    <name type="scientific">Synechocystis salina LEGE 00031</name>
    <dbReference type="NCBI Taxonomy" id="1828736"/>
    <lineage>
        <taxon>Bacteria</taxon>
        <taxon>Bacillati</taxon>
        <taxon>Cyanobacteriota</taxon>
        <taxon>Cyanophyceae</taxon>
        <taxon>Synechococcales</taxon>
        <taxon>Merismopediaceae</taxon>
        <taxon>Synechocystis</taxon>
    </lineage>
</organism>
<gene>
    <name evidence="9" type="primary">sasA</name>
    <name evidence="11" type="ORF">IQ217_08625</name>
</gene>
<dbReference type="Gene3D" id="3.30.565.10">
    <property type="entry name" value="Histidine kinase-like ATPase, C-terminal domain"/>
    <property type="match status" value="1"/>
</dbReference>
<dbReference type="SUPFAM" id="SSF47384">
    <property type="entry name" value="Homodimeric domain of signal transducing histidine kinase"/>
    <property type="match status" value="1"/>
</dbReference>
<comment type="function">
    <text evidence="9">Member of the two-component regulatory system SasA/RpaA involved in genome-wide circadian gene expression. One of several clock output pathways. Participates in the Kai clock protein complex, the main circadian regulator in cyanobacteria, via its interaction with KaiC. KaiC enhances the autophosphorylation activity of SasA, which then transfers its phosphate group to RpaA to activate it. In addition to its output function, recruits fold-shifted KaiB (KaiB(fs)) to KaiC to cooperatively form the KaiB(6):KaiC(6) complex (independent of SasA kinase activity). Required for robustness of the circadian rhythm of gene expression and is involved in clock output, also required for adaptation to light/dark cycles.</text>
</comment>
<dbReference type="Gene3D" id="1.10.287.130">
    <property type="match status" value="1"/>
</dbReference>
<dbReference type="InterPro" id="IPR005467">
    <property type="entry name" value="His_kinase_dom"/>
</dbReference>
<evidence type="ECO:0000313" key="12">
    <source>
        <dbReference type="Proteomes" id="UP000658720"/>
    </source>
</evidence>
<dbReference type="GO" id="GO:0016301">
    <property type="term" value="F:kinase activity"/>
    <property type="evidence" value="ECO:0007669"/>
    <property type="project" value="UniProtKB-KW"/>
</dbReference>
<protein>
    <recommendedName>
        <fullName evidence="9">Adaptive-response sensory-kinase SasA</fullName>
        <ecNumber evidence="9">2.7.13.3</ecNumber>
    </recommendedName>
    <alternativeName>
        <fullName evidence="9">Sensor histidine kinase SasA</fullName>
    </alternativeName>
</protein>
<dbReference type="InterPro" id="IPR011649">
    <property type="entry name" value="KaiB_domain"/>
</dbReference>
<evidence type="ECO:0000256" key="3">
    <source>
        <dbReference type="ARBA" id="ARBA00022679"/>
    </source>
</evidence>
<dbReference type="EMBL" id="JADEVV010000020">
    <property type="protein sequence ID" value="MBE9253905.1"/>
    <property type="molecule type" value="Genomic_DNA"/>
</dbReference>
<dbReference type="Pfam" id="PF07689">
    <property type="entry name" value="KaiB"/>
    <property type="match status" value="1"/>
</dbReference>
<keyword evidence="2 9" id="KW-0597">Phosphoprotein</keyword>
<dbReference type="InterPro" id="IPR003661">
    <property type="entry name" value="HisK_dim/P_dom"/>
</dbReference>
<dbReference type="InterPro" id="IPR036097">
    <property type="entry name" value="HisK_dim/P_sf"/>
</dbReference>
<dbReference type="SMART" id="SM00387">
    <property type="entry name" value="HATPase_c"/>
    <property type="match status" value="1"/>
</dbReference>
<dbReference type="SUPFAM" id="SSF55874">
    <property type="entry name" value="ATPase domain of HSP90 chaperone/DNA topoisomerase II/histidine kinase"/>
    <property type="match status" value="1"/>
</dbReference>
<dbReference type="Gene3D" id="3.40.30.10">
    <property type="entry name" value="Glutaredoxin"/>
    <property type="match status" value="1"/>
</dbReference>
<evidence type="ECO:0000256" key="7">
    <source>
        <dbReference type="ARBA" id="ARBA00023012"/>
    </source>
</evidence>
<dbReference type="PANTHER" id="PTHR43711">
    <property type="entry name" value="TWO-COMPONENT HISTIDINE KINASE"/>
    <property type="match status" value="1"/>
</dbReference>
<dbReference type="CDD" id="cd00075">
    <property type="entry name" value="HATPase"/>
    <property type="match status" value="1"/>
</dbReference>
<dbReference type="InterPro" id="IPR004358">
    <property type="entry name" value="Sig_transdc_His_kin-like_C"/>
</dbReference>
<keyword evidence="8 9" id="KW-0090">Biological rhythms</keyword>
<dbReference type="HAMAP" id="MF_01837">
    <property type="entry name" value="Kinase_SasA"/>
    <property type="match status" value="1"/>
</dbReference>
<feature type="domain" description="Histidine kinase" evidence="10">
    <location>
        <begin position="161"/>
        <end position="383"/>
    </location>
</feature>